<comment type="similarity">
    <text evidence="1">Belongs to the methyltransferase superfamily. LaeA methyltransferase family.</text>
</comment>
<dbReference type="RefSeq" id="XP_016590175.1">
    <property type="nucleotide sequence ID" value="XM_016728471.1"/>
</dbReference>
<reference evidence="3 4" key="2">
    <citation type="journal article" date="2015" name="Eukaryot. Cell">
        <title>Asexual propagation of a virulent clone complex in a human and feline outbreak of sporotrichosis.</title>
        <authorList>
            <person name="Teixeira Mde M."/>
            <person name="Rodrigues A.M."/>
            <person name="Tsui C.K."/>
            <person name="de Almeida L.G."/>
            <person name="Van Diepeningen A.D."/>
            <person name="van den Ende B.G."/>
            <person name="Fernandes G.F."/>
            <person name="Kano R."/>
            <person name="Hamelin R.C."/>
            <person name="Lopes-Bezerra L.M."/>
            <person name="Vasconcelos A.T."/>
            <person name="de Hoog S."/>
            <person name="de Camargo Z.P."/>
            <person name="Felipe M.S."/>
        </authorList>
    </citation>
    <scope>NUCLEOTIDE SEQUENCE [LARGE SCALE GENOMIC DNA]</scope>
    <source>
        <strain evidence="3 4">1099-18</strain>
    </source>
</reference>
<dbReference type="PANTHER" id="PTHR43591:SF102">
    <property type="entry name" value="S-ADENOSYL-L-METHIONINE-DEPENDENT METHYLTRANSFERASE"/>
    <property type="match status" value="1"/>
</dbReference>
<feature type="compositionally biased region" description="Low complexity" evidence="2">
    <location>
        <begin position="116"/>
        <end position="129"/>
    </location>
</feature>
<accession>A0A0F2MEK0</accession>
<dbReference type="GO" id="GO:0008168">
    <property type="term" value="F:methyltransferase activity"/>
    <property type="evidence" value="ECO:0007669"/>
    <property type="project" value="TreeGrafter"/>
</dbReference>
<dbReference type="VEuPathDB" id="FungiDB:SPSK_01562"/>
<dbReference type="SUPFAM" id="SSF53335">
    <property type="entry name" value="S-adenosyl-L-methionine-dependent methyltransferases"/>
    <property type="match status" value="1"/>
</dbReference>
<evidence type="ECO:0000313" key="4">
    <source>
        <dbReference type="Proteomes" id="UP000033710"/>
    </source>
</evidence>
<evidence type="ECO:0000256" key="2">
    <source>
        <dbReference type="SAM" id="MobiDB-lite"/>
    </source>
</evidence>
<dbReference type="Gene3D" id="3.40.50.150">
    <property type="entry name" value="Vaccinia Virus protein VP39"/>
    <property type="match status" value="1"/>
</dbReference>
<dbReference type="CDD" id="cd02440">
    <property type="entry name" value="AdoMet_MTases"/>
    <property type="match status" value="1"/>
</dbReference>
<organism evidence="3 4">
    <name type="scientific">Sporothrix schenckii 1099-18</name>
    <dbReference type="NCBI Taxonomy" id="1397361"/>
    <lineage>
        <taxon>Eukaryota</taxon>
        <taxon>Fungi</taxon>
        <taxon>Dikarya</taxon>
        <taxon>Ascomycota</taxon>
        <taxon>Pezizomycotina</taxon>
        <taxon>Sordariomycetes</taxon>
        <taxon>Sordariomycetidae</taxon>
        <taxon>Ophiostomatales</taxon>
        <taxon>Ophiostomataceae</taxon>
        <taxon>Sporothrix</taxon>
    </lineage>
</organism>
<feature type="region of interest" description="Disordered" evidence="2">
    <location>
        <begin position="1"/>
        <end position="246"/>
    </location>
</feature>
<name>A0A0F2MEK0_SPOSC</name>
<feature type="compositionally biased region" description="Low complexity" evidence="2">
    <location>
        <begin position="141"/>
        <end position="156"/>
    </location>
</feature>
<evidence type="ECO:0000313" key="3">
    <source>
        <dbReference type="EMBL" id="KJR87499.1"/>
    </source>
</evidence>
<protein>
    <submittedName>
        <fullName evidence="3">Uncharacterized protein</fullName>
    </submittedName>
</protein>
<feature type="compositionally biased region" description="Basic and acidic residues" evidence="2">
    <location>
        <begin position="34"/>
        <end position="44"/>
    </location>
</feature>
<gene>
    <name evidence="3" type="ORF">SPSK_01562</name>
</gene>
<feature type="compositionally biased region" description="Polar residues" evidence="2">
    <location>
        <begin position="157"/>
        <end position="178"/>
    </location>
</feature>
<sequence>MELDPQPATADGAQTDPAVEPHASSKADAVLDTSTEHMDGEHPGETPAQSLPPTAPIAEAQDAPDAPNAAESTEATEPTEAQGATDANATEATETTVERVARFLATPPTHSSHLPTEGTTETGATATAETEAEAVDRDIVSHASNPPAAPSPYESSNDTARNEQPQVSSLSQQTTQPSEVLPGSHLTPQLPELLSAQQPPPPPPQQPTQLDKNAYTGKSFSDEHTEPTSISATQNPRLEDETTDTASSLFSTGLSIDSDADSALGDVDAPSSTQSVRSSIYEFVEENGRTFHKYKQGKYFMPNDKSEQERLDLQHAIFVLLLKGQLARAPIEDPQRVLDVGTGTGIWAIEFAQAHPAAQVIGTDLSPIQPDFVPPNCRFEIDDAEDDWTYASPFDFVHLRLLWHSFQDPRRILQSAYDHLRPGGYVEWQDYMSRFRAVDDSLQGSALTRLDTLYAEAGRRLGRDMLVTPKLAGMMRDVGFVDVVEERYALPGNPWPKGRAAKTLGLWQMTNFLDGMQAITMTVLTRGLGMTPAEVELLLMDVRKDVQNTNVHFYIPVYVMYGRKPYPHEVPKAA</sequence>
<dbReference type="Proteomes" id="UP000033710">
    <property type="component" value="Unassembled WGS sequence"/>
</dbReference>
<dbReference type="GeneID" id="27663748"/>
<reference evidence="3 4" key="1">
    <citation type="journal article" date="2014" name="BMC Genomics">
        <title>Comparative genomics of the major fungal agents of human and animal Sporotrichosis: Sporothrix schenckii and Sporothrix brasiliensis.</title>
        <authorList>
            <person name="Teixeira M.M."/>
            <person name="de Almeida L.G."/>
            <person name="Kubitschek-Barreira P."/>
            <person name="Alves F.L."/>
            <person name="Kioshima E.S."/>
            <person name="Abadio A.K."/>
            <person name="Fernandes L."/>
            <person name="Derengowski L.S."/>
            <person name="Ferreira K.S."/>
            <person name="Souza R.C."/>
            <person name="Ruiz J.C."/>
            <person name="de Andrade N.C."/>
            <person name="Paes H.C."/>
            <person name="Nicola A.M."/>
            <person name="Albuquerque P."/>
            <person name="Gerber A.L."/>
            <person name="Martins V.P."/>
            <person name="Peconick L.D."/>
            <person name="Neto A.V."/>
            <person name="Chaucanez C.B."/>
            <person name="Silva P.A."/>
            <person name="Cunha O.L."/>
            <person name="de Oliveira F.F."/>
            <person name="dos Santos T.C."/>
            <person name="Barros A.L."/>
            <person name="Soares M.A."/>
            <person name="de Oliveira L.M."/>
            <person name="Marini M.M."/>
            <person name="Villalobos-Duno H."/>
            <person name="Cunha M.M."/>
            <person name="de Hoog S."/>
            <person name="da Silveira J.F."/>
            <person name="Henrissat B."/>
            <person name="Nino-Vega G.A."/>
            <person name="Cisalpino P.S."/>
            <person name="Mora-Montes H.M."/>
            <person name="Almeida S.R."/>
            <person name="Stajich J.E."/>
            <person name="Lopes-Bezerra L.M."/>
            <person name="Vasconcelos A.T."/>
            <person name="Felipe M.S."/>
        </authorList>
    </citation>
    <scope>NUCLEOTIDE SEQUENCE [LARGE SCALE GENOMIC DNA]</scope>
    <source>
        <strain evidence="3 4">1099-18</strain>
    </source>
</reference>
<dbReference type="OrthoDB" id="2013972at2759"/>
<feature type="compositionally biased region" description="Polar residues" evidence="2">
    <location>
        <begin position="227"/>
        <end position="236"/>
    </location>
</feature>
<evidence type="ECO:0000256" key="1">
    <source>
        <dbReference type="ARBA" id="ARBA00038158"/>
    </source>
</evidence>
<feature type="compositionally biased region" description="Low complexity" evidence="2">
    <location>
        <begin position="69"/>
        <end position="95"/>
    </location>
</feature>
<comment type="caution">
    <text evidence="3">The sequence shown here is derived from an EMBL/GenBank/DDBJ whole genome shotgun (WGS) entry which is preliminary data.</text>
</comment>
<dbReference type="Pfam" id="PF13489">
    <property type="entry name" value="Methyltransf_23"/>
    <property type="match status" value="1"/>
</dbReference>
<dbReference type="InterPro" id="IPR029063">
    <property type="entry name" value="SAM-dependent_MTases_sf"/>
</dbReference>
<dbReference type="AlphaFoldDB" id="A0A0F2MEK0"/>
<feature type="compositionally biased region" description="Low complexity" evidence="2">
    <location>
        <begin position="188"/>
        <end position="197"/>
    </location>
</feature>
<proteinExistence type="inferred from homology"/>
<dbReference type="EMBL" id="AXCR01000005">
    <property type="protein sequence ID" value="KJR87499.1"/>
    <property type="molecule type" value="Genomic_DNA"/>
</dbReference>
<dbReference type="PANTHER" id="PTHR43591">
    <property type="entry name" value="METHYLTRANSFERASE"/>
    <property type="match status" value="1"/>
</dbReference>
<dbReference type="KEGG" id="ssck:SPSK_01562"/>